<name>A0ACB7RH16_HYAAI</name>
<dbReference type="Proteomes" id="UP000821845">
    <property type="component" value="Chromosome 9"/>
</dbReference>
<proteinExistence type="predicted"/>
<protein>
    <submittedName>
        <fullName evidence="1">Uncharacterized protein</fullName>
    </submittedName>
</protein>
<organism evidence="1 2">
    <name type="scientific">Hyalomma asiaticum</name>
    <name type="common">Tick</name>
    <dbReference type="NCBI Taxonomy" id="266040"/>
    <lineage>
        <taxon>Eukaryota</taxon>
        <taxon>Metazoa</taxon>
        <taxon>Ecdysozoa</taxon>
        <taxon>Arthropoda</taxon>
        <taxon>Chelicerata</taxon>
        <taxon>Arachnida</taxon>
        <taxon>Acari</taxon>
        <taxon>Parasitiformes</taxon>
        <taxon>Ixodida</taxon>
        <taxon>Ixodoidea</taxon>
        <taxon>Ixodidae</taxon>
        <taxon>Hyalomminae</taxon>
        <taxon>Hyalomma</taxon>
    </lineage>
</organism>
<gene>
    <name evidence="1" type="ORF">HPB50_005603</name>
</gene>
<reference evidence="1" key="1">
    <citation type="submission" date="2020-05" db="EMBL/GenBank/DDBJ databases">
        <title>Large-scale comparative analyses of tick genomes elucidate their genetic diversity and vector capacities.</title>
        <authorList>
            <person name="Jia N."/>
            <person name="Wang J."/>
            <person name="Shi W."/>
            <person name="Du L."/>
            <person name="Sun Y."/>
            <person name="Zhan W."/>
            <person name="Jiang J."/>
            <person name="Wang Q."/>
            <person name="Zhang B."/>
            <person name="Ji P."/>
            <person name="Sakyi L.B."/>
            <person name="Cui X."/>
            <person name="Yuan T."/>
            <person name="Jiang B."/>
            <person name="Yang W."/>
            <person name="Lam T.T.-Y."/>
            <person name="Chang Q."/>
            <person name="Ding S."/>
            <person name="Wang X."/>
            <person name="Zhu J."/>
            <person name="Ruan X."/>
            <person name="Zhao L."/>
            <person name="Wei J."/>
            <person name="Que T."/>
            <person name="Du C."/>
            <person name="Cheng J."/>
            <person name="Dai P."/>
            <person name="Han X."/>
            <person name="Huang E."/>
            <person name="Gao Y."/>
            <person name="Liu J."/>
            <person name="Shao H."/>
            <person name="Ye R."/>
            <person name="Li L."/>
            <person name="Wei W."/>
            <person name="Wang X."/>
            <person name="Wang C."/>
            <person name="Yang T."/>
            <person name="Huo Q."/>
            <person name="Li W."/>
            <person name="Guo W."/>
            <person name="Chen H."/>
            <person name="Zhou L."/>
            <person name="Ni X."/>
            <person name="Tian J."/>
            <person name="Zhou Y."/>
            <person name="Sheng Y."/>
            <person name="Liu T."/>
            <person name="Pan Y."/>
            <person name="Xia L."/>
            <person name="Li J."/>
            <person name="Zhao F."/>
            <person name="Cao W."/>
        </authorList>
    </citation>
    <scope>NUCLEOTIDE SEQUENCE</scope>
    <source>
        <strain evidence="1">Hyas-2018</strain>
    </source>
</reference>
<accession>A0ACB7RH16</accession>
<evidence type="ECO:0000313" key="2">
    <source>
        <dbReference type="Proteomes" id="UP000821845"/>
    </source>
</evidence>
<sequence>MAFFKSAFGGNVCLHPMAADECSKDVLGNASPASLFGKAAGASKSRDSLSLADRLHIWRSEAQILVCLSLLLWLWRLRVPWLLLVLAACAYSSGRGWSPSLALEAAASGVFSFWFQSMECIGVAVDGGLRKVLPQQWKMEQAVMVVLTTMRRVTFASVLVSAAFLQRLWYALVHWRRELWEAYLHHSDAISVPAEARGSPPRIARRATFSGVVDRVEVTDRTPPER</sequence>
<dbReference type="EMBL" id="CM023489">
    <property type="protein sequence ID" value="KAH6921872.1"/>
    <property type="molecule type" value="Genomic_DNA"/>
</dbReference>
<comment type="caution">
    <text evidence="1">The sequence shown here is derived from an EMBL/GenBank/DDBJ whole genome shotgun (WGS) entry which is preliminary data.</text>
</comment>
<keyword evidence="2" id="KW-1185">Reference proteome</keyword>
<evidence type="ECO:0000313" key="1">
    <source>
        <dbReference type="EMBL" id="KAH6921872.1"/>
    </source>
</evidence>